<organism evidence="2 3">
    <name type="scientific">Escherichia coli</name>
    <dbReference type="NCBI Taxonomy" id="562"/>
    <lineage>
        <taxon>Bacteria</taxon>
        <taxon>Pseudomonadati</taxon>
        <taxon>Pseudomonadota</taxon>
        <taxon>Gammaproteobacteria</taxon>
        <taxon>Enterobacterales</taxon>
        <taxon>Enterobacteriaceae</taxon>
        <taxon>Escherichia</taxon>
    </lineage>
</organism>
<name>A0A376TU10_ECOLX</name>
<sequence length="339" mass="37670">MTGFTLRPERAALEIASRVYNGNATPRSFLVVGQPGSERGGRASERFPPDVTAVFDHGKRAVSAFPIATGTYYKVDYSAGVDISRYKNVPVPTSYMAEKSQYDFVGAWCHDEDGGLLHVANHHIAPGKKQWSWGHSEFGQAWDKSLTDNNGPYIELMTGIFADNQPDFTWLDAYEEKRFEQYFLPYHSLGMVQNASRDAVIKLQRSKRGIEWGLYAISPLNGYRLAIREIGKCNALLDDAVALMPATAIQGVLHGINPERLTIELSDADGNIVLSYQEHQPQELPLPDVAKAPLAAQDITSTDEAWFIGQHLEQYHHASRSPFDYYLPRRGAGSAGLPL</sequence>
<dbReference type="EMBL" id="UGCO01000001">
    <property type="protein sequence ID" value="STI80685.1"/>
    <property type="molecule type" value="Genomic_DNA"/>
</dbReference>
<evidence type="ECO:0000259" key="1">
    <source>
        <dbReference type="Pfam" id="PF17128"/>
    </source>
</evidence>
<evidence type="ECO:0000313" key="2">
    <source>
        <dbReference type="EMBL" id="STI80685.1"/>
    </source>
</evidence>
<reference evidence="2 3" key="1">
    <citation type="submission" date="2018-06" db="EMBL/GenBank/DDBJ databases">
        <authorList>
            <consortium name="Pathogen Informatics"/>
            <person name="Doyle S."/>
        </authorList>
    </citation>
    <scope>NUCLEOTIDE SEQUENCE [LARGE SCALE GENOMIC DNA]</scope>
    <source>
        <strain evidence="2 3">NCTC8985</strain>
    </source>
</reference>
<protein>
    <submittedName>
        <fullName evidence="2">TPR repeat-containing protein</fullName>
    </submittedName>
</protein>
<accession>A0A376TU10</accession>
<dbReference type="Pfam" id="PF17128">
    <property type="entry name" value="DUF5107"/>
    <property type="match status" value="1"/>
</dbReference>
<dbReference type="Proteomes" id="UP000254405">
    <property type="component" value="Unassembled WGS sequence"/>
</dbReference>
<evidence type="ECO:0000313" key="3">
    <source>
        <dbReference type="Proteomes" id="UP000254405"/>
    </source>
</evidence>
<feature type="domain" description="DUF5107" evidence="1">
    <location>
        <begin position="78"/>
        <end position="167"/>
    </location>
</feature>
<dbReference type="InterPro" id="IPR033396">
    <property type="entry name" value="DUF5107"/>
</dbReference>
<dbReference type="AlphaFoldDB" id="A0A376TU10"/>
<proteinExistence type="predicted"/>
<gene>
    <name evidence="2" type="ORF">NCTC8985_06129</name>
</gene>